<gene>
    <name evidence="1" type="ORF">KUTeg_008201</name>
</gene>
<keyword evidence="2" id="KW-1185">Reference proteome</keyword>
<reference evidence="1 2" key="1">
    <citation type="submission" date="2022-12" db="EMBL/GenBank/DDBJ databases">
        <title>Chromosome-level genome of Tegillarca granosa.</title>
        <authorList>
            <person name="Kim J."/>
        </authorList>
    </citation>
    <scope>NUCLEOTIDE SEQUENCE [LARGE SCALE GENOMIC DNA]</scope>
    <source>
        <strain evidence="1">Teg-2019</strain>
        <tissue evidence="1">Adductor muscle</tissue>
    </source>
</reference>
<organism evidence="1 2">
    <name type="scientific">Tegillarca granosa</name>
    <name type="common">Malaysian cockle</name>
    <name type="synonym">Anadara granosa</name>
    <dbReference type="NCBI Taxonomy" id="220873"/>
    <lineage>
        <taxon>Eukaryota</taxon>
        <taxon>Metazoa</taxon>
        <taxon>Spiralia</taxon>
        <taxon>Lophotrochozoa</taxon>
        <taxon>Mollusca</taxon>
        <taxon>Bivalvia</taxon>
        <taxon>Autobranchia</taxon>
        <taxon>Pteriomorphia</taxon>
        <taxon>Arcoida</taxon>
        <taxon>Arcoidea</taxon>
        <taxon>Arcidae</taxon>
        <taxon>Tegillarca</taxon>
    </lineage>
</organism>
<dbReference type="EMBL" id="JARBDR010000342">
    <property type="protein sequence ID" value="KAJ8313640.1"/>
    <property type="molecule type" value="Genomic_DNA"/>
</dbReference>
<sequence length="64" mass="7364">MVSKDLDLGLHSLRSGGVTVAANHGVNERCLKRHRRWKCDVSKDGYKSILLIVVYKFVKVKFYK</sequence>
<proteinExistence type="predicted"/>
<name>A0ABQ9F8G1_TEGGR</name>
<evidence type="ECO:0000313" key="1">
    <source>
        <dbReference type="EMBL" id="KAJ8313640.1"/>
    </source>
</evidence>
<comment type="caution">
    <text evidence="1">The sequence shown here is derived from an EMBL/GenBank/DDBJ whole genome shotgun (WGS) entry which is preliminary data.</text>
</comment>
<evidence type="ECO:0000313" key="2">
    <source>
        <dbReference type="Proteomes" id="UP001217089"/>
    </source>
</evidence>
<protein>
    <submittedName>
        <fullName evidence="1">Uncharacterized protein</fullName>
    </submittedName>
</protein>
<accession>A0ABQ9F8G1</accession>
<dbReference type="Proteomes" id="UP001217089">
    <property type="component" value="Unassembled WGS sequence"/>
</dbReference>